<sequence>MNKLFDDVYYAYRLHMFLRESRELEEDIKKLFYKIRALQKRDVKHRAKGYDITFGLRIEPSRDSFTSINCSEVNSGGLIKDQEVVIGNSVIPVDFQVMDIPNGWKTSLLLGRAFMATVGAVCNMQDNKLCLTLVDMEVF</sequence>
<reference evidence="1" key="1">
    <citation type="submission" date="2019-12" db="EMBL/GenBank/DDBJ databases">
        <title>Genome sequencing and annotation of Brassica cretica.</title>
        <authorList>
            <person name="Studholme D.J."/>
            <person name="Sarris P.F."/>
        </authorList>
    </citation>
    <scope>NUCLEOTIDE SEQUENCE</scope>
    <source>
        <strain evidence="1">PFS-102/07</strain>
        <tissue evidence="1">Leaf</tissue>
    </source>
</reference>
<evidence type="ECO:0000313" key="1">
    <source>
        <dbReference type="EMBL" id="KAF2605134.1"/>
    </source>
</evidence>
<dbReference type="Gene3D" id="2.40.70.10">
    <property type="entry name" value="Acid Proteases"/>
    <property type="match status" value="1"/>
</dbReference>
<dbReference type="InterPro" id="IPR021109">
    <property type="entry name" value="Peptidase_aspartic_dom_sf"/>
</dbReference>
<dbReference type="EMBL" id="QGKY02000094">
    <property type="protein sequence ID" value="KAF2605134.1"/>
    <property type="molecule type" value="Genomic_DNA"/>
</dbReference>
<protein>
    <submittedName>
        <fullName evidence="1">Uncharacterized protein</fullName>
    </submittedName>
</protein>
<gene>
    <name evidence="1" type="ORF">F2Q70_00027139</name>
</gene>
<name>A0A8S9LCE7_BRACR</name>
<comment type="caution">
    <text evidence="1">The sequence shown here is derived from an EMBL/GenBank/DDBJ whole genome shotgun (WGS) entry which is preliminary data.</text>
</comment>
<organism evidence="1">
    <name type="scientific">Brassica cretica</name>
    <name type="common">Mustard</name>
    <dbReference type="NCBI Taxonomy" id="69181"/>
    <lineage>
        <taxon>Eukaryota</taxon>
        <taxon>Viridiplantae</taxon>
        <taxon>Streptophyta</taxon>
        <taxon>Embryophyta</taxon>
        <taxon>Tracheophyta</taxon>
        <taxon>Spermatophyta</taxon>
        <taxon>Magnoliopsida</taxon>
        <taxon>eudicotyledons</taxon>
        <taxon>Gunneridae</taxon>
        <taxon>Pentapetalae</taxon>
        <taxon>rosids</taxon>
        <taxon>malvids</taxon>
        <taxon>Brassicales</taxon>
        <taxon>Brassicaceae</taxon>
        <taxon>Brassiceae</taxon>
        <taxon>Brassica</taxon>
    </lineage>
</organism>
<accession>A0A8S9LCE7</accession>
<proteinExistence type="predicted"/>
<dbReference type="AlphaFoldDB" id="A0A8S9LCE7"/>